<evidence type="ECO:0000256" key="2">
    <source>
        <dbReference type="ARBA" id="ARBA00022741"/>
    </source>
</evidence>
<keyword evidence="7" id="KW-0732">Signal</keyword>
<dbReference type="Gene3D" id="3.40.50.620">
    <property type="entry name" value="HUPs"/>
    <property type="match status" value="1"/>
</dbReference>
<feature type="region of interest" description="Disordered" evidence="6">
    <location>
        <begin position="158"/>
        <end position="197"/>
    </location>
</feature>
<feature type="region of interest" description="Disordered" evidence="6">
    <location>
        <begin position="210"/>
        <end position="292"/>
    </location>
</feature>
<dbReference type="EC" id="6.1.1.2" evidence="8"/>
<dbReference type="Gene3D" id="1.10.240.10">
    <property type="entry name" value="Tyrosyl-Transfer RNA Synthetase"/>
    <property type="match status" value="1"/>
</dbReference>
<keyword evidence="1 8" id="KW-0436">Ligase</keyword>
<dbReference type="PANTHER" id="PTHR43766">
    <property type="entry name" value="TRYPTOPHAN--TRNA LIGASE, MITOCHONDRIAL"/>
    <property type="match status" value="1"/>
</dbReference>
<dbReference type="PROSITE" id="PS00178">
    <property type="entry name" value="AA_TRNA_LIGASE_I"/>
    <property type="match status" value="1"/>
</dbReference>
<evidence type="ECO:0000256" key="4">
    <source>
        <dbReference type="ARBA" id="ARBA00022917"/>
    </source>
</evidence>
<protein>
    <submittedName>
        <fullName evidence="8">Tryptophanyl-tRNA synthetase, related</fullName>
        <ecNumber evidence="8">6.1.1.2</ecNumber>
    </submittedName>
</protein>
<feature type="region of interest" description="Disordered" evidence="6">
    <location>
        <begin position="434"/>
        <end position="462"/>
    </location>
</feature>
<dbReference type="AlphaFoldDB" id="A0A0F7U9C7"/>
<keyword evidence="3" id="KW-0067">ATP-binding</keyword>
<feature type="compositionally biased region" description="Low complexity" evidence="6">
    <location>
        <begin position="158"/>
        <end position="173"/>
    </location>
</feature>
<proteinExistence type="predicted"/>
<dbReference type="InterPro" id="IPR002305">
    <property type="entry name" value="aa-tRNA-synth_Ic"/>
</dbReference>
<dbReference type="GO" id="GO:0005829">
    <property type="term" value="C:cytosol"/>
    <property type="evidence" value="ECO:0007669"/>
    <property type="project" value="TreeGrafter"/>
</dbReference>
<dbReference type="EMBL" id="LN714477">
    <property type="protein sequence ID" value="CEL64977.1"/>
    <property type="molecule type" value="Genomic_DNA"/>
</dbReference>
<accession>A0A0F7U9C7</accession>
<keyword evidence="2" id="KW-0547">Nucleotide-binding</keyword>
<feature type="compositionally biased region" description="Polar residues" evidence="6">
    <location>
        <begin position="673"/>
        <end position="688"/>
    </location>
</feature>
<keyword evidence="5 8" id="KW-0030">Aminoacyl-tRNA synthetase</keyword>
<feature type="signal peptide" evidence="7">
    <location>
        <begin position="1"/>
        <end position="35"/>
    </location>
</feature>
<evidence type="ECO:0000256" key="6">
    <source>
        <dbReference type="SAM" id="MobiDB-lite"/>
    </source>
</evidence>
<sequence length="843" mass="90286">MRATGRRQDFAPACCFRLAVSLICVSSFVSPPIQASPLARRPQFFHPARPDRAFSESTGVGTPCGFTCATGPGSCVGCLYARSVDTRVALEGRITRRLRDSHLETPHAFPCRHPPERRDRGVATGTSSPSPRFSFPAFLITEVRVFRHNDASEATVWSPSCRRSPCRGSSPQSLFSRHTFGRGDLPEGPSRASLAFLSSPRGLGSGFLAAKTAARSTPSQPRPDQKTSARHFPSRSARPPMHTPHAAGGSAPDDASRSTCRSRLFLHASPAPPPGSPSSAHLNREAGADQAAHAAPLAFHLSRQAAPANEEAEKPLNDGGREHLRGIAAREAEHQDGRPLWMEDHAGHLDQLFRGSRVMTGLQPSGHLHLGNYFSVVRPLPTLESSGASITCLIGDLHASFGGLDRTGVSLLSPETIRFRSGRVNAADGDRLRGAVSRHGTSTPACGGRTADSNEGGSVEDTKGISEKTLDAVAMLLAAGIHPVLDAKVDGIDGSETRGNTAVVVQSLVPEHTMLATLLMGTTPLAWLERCTGASANIRRLDGEARGSADSGKHSALQGDEGRRADVGMRFYPLLMAADILSHDSDFVLVGGDQRQHVEFTRQVARRWNRSFLPCSSEGAGGDQPAGRRRADPLASSATGRLTSARPATRQGLCVPKMISYRRVSSRIGDLQSPGNKMSKSGSHASGSAPLNSKGCVFLLDPPDVIALKIAKAKTDTLRGLSYNRAGPPNPQREGVGDQDGAEGRAACHNLLHLWSAVTGEGPQEAASRFNDASWECFKKELAERLVDMLSPVQRRYREIRSDTPYLRRVIAAGARVARQRAAATLQHVRQAMTILDTTWEAT</sequence>
<dbReference type="GO" id="GO:0004830">
    <property type="term" value="F:tryptophan-tRNA ligase activity"/>
    <property type="evidence" value="ECO:0007669"/>
    <property type="project" value="UniProtKB-EC"/>
</dbReference>
<dbReference type="InterPro" id="IPR050203">
    <property type="entry name" value="Trp-tRNA_synthetase"/>
</dbReference>
<feature type="chain" id="PRO_5002523328" evidence="7">
    <location>
        <begin position="36"/>
        <end position="843"/>
    </location>
</feature>
<evidence type="ECO:0000313" key="8">
    <source>
        <dbReference type="EMBL" id="CEL64977.1"/>
    </source>
</evidence>
<keyword evidence="4" id="KW-0648">Protein biosynthesis</keyword>
<gene>
    <name evidence="8" type="ORF">BN1204_008400</name>
</gene>
<dbReference type="GO" id="GO:0005524">
    <property type="term" value="F:ATP binding"/>
    <property type="evidence" value="ECO:0007669"/>
    <property type="project" value="UniProtKB-KW"/>
</dbReference>
<dbReference type="InterPro" id="IPR014729">
    <property type="entry name" value="Rossmann-like_a/b/a_fold"/>
</dbReference>
<feature type="region of interest" description="Disordered" evidence="6">
    <location>
        <begin position="615"/>
        <end position="649"/>
    </location>
</feature>
<feature type="region of interest" description="Disordered" evidence="6">
    <location>
        <begin position="669"/>
        <end position="688"/>
    </location>
</feature>
<organism evidence="8">
    <name type="scientific">Neospora caninum (strain Liverpool)</name>
    <dbReference type="NCBI Taxonomy" id="572307"/>
    <lineage>
        <taxon>Eukaryota</taxon>
        <taxon>Sar</taxon>
        <taxon>Alveolata</taxon>
        <taxon>Apicomplexa</taxon>
        <taxon>Conoidasida</taxon>
        <taxon>Coccidia</taxon>
        <taxon>Eucoccidiorida</taxon>
        <taxon>Eimeriorina</taxon>
        <taxon>Sarcocystidae</taxon>
        <taxon>Neospora</taxon>
    </lineage>
</organism>
<evidence type="ECO:0000256" key="1">
    <source>
        <dbReference type="ARBA" id="ARBA00022598"/>
    </source>
</evidence>
<evidence type="ECO:0000256" key="5">
    <source>
        <dbReference type="ARBA" id="ARBA00023146"/>
    </source>
</evidence>
<reference evidence="8" key="1">
    <citation type="journal article" date="2015" name="PLoS ONE">
        <title>Comprehensive Evaluation of Toxoplasma gondii VEG and Neospora caninum LIV Genomes with Tachyzoite Stage Transcriptome and Proteome Defines Novel Transcript Features.</title>
        <authorList>
            <person name="Ramaprasad A."/>
            <person name="Mourier T."/>
            <person name="Naeem R."/>
            <person name="Malas T.B."/>
            <person name="Moussa E."/>
            <person name="Panigrahi A."/>
            <person name="Vermont S.J."/>
            <person name="Otto T.D."/>
            <person name="Wastling J."/>
            <person name="Pain A."/>
        </authorList>
    </citation>
    <scope>NUCLEOTIDE SEQUENCE</scope>
    <source>
        <strain evidence="8">Liverpool</strain>
    </source>
</reference>
<dbReference type="PANTHER" id="PTHR43766:SF1">
    <property type="entry name" value="TRYPTOPHAN--TRNA LIGASE, MITOCHONDRIAL"/>
    <property type="match status" value="1"/>
</dbReference>
<name>A0A0F7U9C7_NEOCL</name>
<dbReference type="Pfam" id="PF00579">
    <property type="entry name" value="tRNA-synt_1b"/>
    <property type="match status" value="2"/>
</dbReference>
<dbReference type="InterPro" id="IPR001412">
    <property type="entry name" value="aa-tRNA-synth_I_CS"/>
</dbReference>
<evidence type="ECO:0000256" key="3">
    <source>
        <dbReference type="ARBA" id="ARBA00022840"/>
    </source>
</evidence>
<feature type="region of interest" description="Disordered" evidence="6">
    <location>
        <begin position="721"/>
        <end position="742"/>
    </location>
</feature>
<feature type="region of interest" description="Disordered" evidence="6">
    <location>
        <begin position="105"/>
        <end position="128"/>
    </location>
</feature>
<dbReference type="GO" id="GO:0006436">
    <property type="term" value="P:tryptophanyl-tRNA aminoacylation"/>
    <property type="evidence" value="ECO:0007669"/>
    <property type="project" value="TreeGrafter"/>
</dbReference>
<dbReference type="SUPFAM" id="SSF52374">
    <property type="entry name" value="Nucleotidylyl transferase"/>
    <property type="match status" value="1"/>
</dbReference>
<evidence type="ECO:0000256" key="7">
    <source>
        <dbReference type="SAM" id="SignalP"/>
    </source>
</evidence>